<sequence length="322" mass="35845">MVRKRMLAELNPSFILGEGLRLTRSKREFNPHVLQTEVLTLLKVDSGSLLCNGSSISEAAWQSGVEEDFEQLDAGGLARRFSAPSSAVLQPLEGLLTPVDLLPPRKRTRYAPELGLSTAERKKLKDRRRARDKRAQARAEVQKSLHTNLKSVALRKAAETKAAAVVCDFAGPSATAWTGSRAAVPYPKVHSVLDVLALSGLKYVEWDGSLSRVYRSEDGLHWAALLGYVGKRNEWLENMQVVDRLLLQAQQQLHFPKLDHPPRRGIYDSLPIGYSHGQGQLHPMNFAISKQNAPILQALMDAPEVERIARFIDRPSCTPSCW</sequence>
<organism evidence="1 2">
    <name type="scientific">Lentinula edodes</name>
    <name type="common">Shiitake mushroom</name>
    <name type="synonym">Lentinus edodes</name>
    <dbReference type="NCBI Taxonomy" id="5353"/>
    <lineage>
        <taxon>Eukaryota</taxon>
        <taxon>Fungi</taxon>
        <taxon>Dikarya</taxon>
        <taxon>Basidiomycota</taxon>
        <taxon>Agaricomycotina</taxon>
        <taxon>Agaricomycetes</taxon>
        <taxon>Agaricomycetidae</taxon>
        <taxon>Agaricales</taxon>
        <taxon>Marasmiineae</taxon>
        <taxon>Omphalotaceae</taxon>
        <taxon>Lentinula</taxon>
    </lineage>
</organism>
<proteinExistence type="predicted"/>
<dbReference type="STRING" id="5353.A0A1Q3ERU3"/>
<gene>
    <name evidence="1" type="ORF">LENED_012104</name>
</gene>
<evidence type="ECO:0000313" key="2">
    <source>
        <dbReference type="Proteomes" id="UP000188533"/>
    </source>
</evidence>
<dbReference type="Proteomes" id="UP000188533">
    <property type="component" value="Unassembled WGS sequence"/>
</dbReference>
<comment type="caution">
    <text evidence="1">The sequence shown here is derived from an EMBL/GenBank/DDBJ whole genome shotgun (WGS) entry which is preliminary data.</text>
</comment>
<dbReference type="EMBL" id="BDGU01001410">
    <property type="protein sequence ID" value="GAW09892.1"/>
    <property type="molecule type" value="Genomic_DNA"/>
</dbReference>
<protein>
    <submittedName>
        <fullName evidence="1">Uncharacterized protein</fullName>
    </submittedName>
</protein>
<keyword evidence="2" id="KW-1185">Reference proteome</keyword>
<accession>A0A1Q3ERU3</accession>
<evidence type="ECO:0000313" key="1">
    <source>
        <dbReference type="EMBL" id="GAW09892.1"/>
    </source>
</evidence>
<dbReference type="AlphaFoldDB" id="A0A1Q3ERU3"/>
<name>A0A1Q3ERU3_LENED</name>
<reference evidence="1 2" key="2">
    <citation type="submission" date="2017-02" db="EMBL/GenBank/DDBJ databases">
        <title>A genome survey and senescence transcriptome analysis in Lentinula edodes.</title>
        <authorList>
            <person name="Sakamoto Y."/>
            <person name="Nakade K."/>
            <person name="Sato S."/>
            <person name="Yoshida Y."/>
            <person name="Miyazaki K."/>
            <person name="Natsume S."/>
            <person name="Konno N."/>
        </authorList>
    </citation>
    <scope>NUCLEOTIDE SEQUENCE [LARGE SCALE GENOMIC DNA]</scope>
    <source>
        <strain evidence="1 2">NBRC 111202</strain>
    </source>
</reference>
<reference evidence="1 2" key="1">
    <citation type="submission" date="2016-08" db="EMBL/GenBank/DDBJ databases">
        <authorList>
            <consortium name="Lentinula edodes genome sequencing consortium"/>
            <person name="Sakamoto Y."/>
            <person name="Nakade K."/>
            <person name="Sato S."/>
            <person name="Yoshida Y."/>
            <person name="Miyazaki K."/>
            <person name="Natsume S."/>
            <person name="Konno N."/>
        </authorList>
    </citation>
    <scope>NUCLEOTIDE SEQUENCE [LARGE SCALE GENOMIC DNA]</scope>
    <source>
        <strain evidence="1 2">NBRC 111202</strain>
    </source>
</reference>